<evidence type="ECO:0008006" key="4">
    <source>
        <dbReference type="Google" id="ProtNLM"/>
    </source>
</evidence>
<evidence type="ECO:0000313" key="3">
    <source>
        <dbReference type="Proteomes" id="UP000430120"/>
    </source>
</evidence>
<dbReference type="RefSeq" id="WP_151122375.1">
    <property type="nucleotide sequence ID" value="NZ_CP088082.1"/>
</dbReference>
<dbReference type="SUPFAM" id="SSF56935">
    <property type="entry name" value="Porins"/>
    <property type="match status" value="1"/>
</dbReference>
<accession>A0A643FGE1</accession>
<reference evidence="2 3" key="1">
    <citation type="submission" date="2019-09" db="EMBL/GenBank/DDBJ databases">
        <title>Draft genome sequences of 48 bacterial type strains from the CCUG.</title>
        <authorList>
            <person name="Tunovic T."/>
            <person name="Pineiro-Iglesias B."/>
            <person name="Unosson C."/>
            <person name="Inganas E."/>
            <person name="Ohlen M."/>
            <person name="Cardew S."/>
            <person name="Jensie-Markopoulos S."/>
            <person name="Salva-Serra F."/>
            <person name="Jaen-Luchoro D."/>
            <person name="Karlsson R."/>
            <person name="Svensson-Stadler L."/>
            <person name="Chun J."/>
            <person name="Moore E."/>
        </authorList>
    </citation>
    <scope>NUCLEOTIDE SEQUENCE [LARGE SCALE GENOMIC DNA]</scope>
    <source>
        <strain evidence="2 3">CCUG 30977</strain>
    </source>
</reference>
<proteinExistence type="predicted"/>
<gene>
    <name evidence="2" type="ORF">F7Q92_02555</name>
</gene>
<comment type="caution">
    <text evidence="2">The sequence shown here is derived from an EMBL/GenBank/DDBJ whole genome shotgun (WGS) entry which is preliminary data.</text>
</comment>
<evidence type="ECO:0000313" key="2">
    <source>
        <dbReference type="EMBL" id="KAB0584730.1"/>
    </source>
</evidence>
<feature type="chain" id="PRO_5024998020" description="Porin" evidence="1">
    <location>
        <begin position="23"/>
        <end position="378"/>
    </location>
</feature>
<dbReference type="Proteomes" id="UP000430120">
    <property type="component" value="Unassembled WGS sequence"/>
</dbReference>
<feature type="signal peptide" evidence="1">
    <location>
        <begin position="1"/>
        <end position="22"/>
    </location>
</feature>
<dbReference type="AlphaFoldDB" id="A0A643FGE1"/>
<dbReference type="Gene3D" id="2.40.160.10">
    <property type="entry name" value="Porin"/>
    <property type="match status" value="1"/>
</dbReference>
<dbReference type="EMBL" id="VZPB01000004">
    <property type="protein sequence ID" value="KAB0584730.1"/>
    <property type="molecule type" value="Genomic_DNA"/>
</dbReference>
<dbReference type="InterPro" id="IPR023614">
    <property type="entry name" value="Porin_dom_sf"/>
</dbReference>
<protein>
    <recommendedName>
        <fullName evidence="4">Porin</fullName>
    </recommendedName>
</protein>
<keyword evidence="3" id="KW-1185">Reference proteome</keyword>
<name>A0A643FGE1_IDEDE</name>
<organism evidence="2 3">
    <name type="scientific">Ideonella dechloratans</name>
    <dbReference type="NCBI Taxonomy" id="36863"/>
    <lineage>
        <taxon>Bacteria</taxon>
        <taxon>Pseudomonadati</taxon>
        <taxon>Pseudomonadota</taxon>
        <taxon>Betaproteobacteria</taxon>
        <taxon>Burkholderiales</taxon>
        <taxon>Sphaerotilaceae</taxon>
        <taxon>Ideonella</taxon>
    </lineage>
</organism>
<keyword evidence="1" id="KW-0732">Signal</keyword>
<evidence type="ECO:0000256" key="1">
    <source>
        <dbReference type="SAM" id="SignalP"/>
    </source>
</evidence>
<sequence>MKKNPALHAVALAACAFTSAHAVEVGNGVTVDVSGYGTVAATATNNDQLEFRSKASRSKGVGQSIDLGNDSRFGIQAVVKFNADLSVTGQLVGQRRMTGAEDADFGRDKDFDPQVEWLYAQYNALPSLNLRLGRVVLPAFLLSDSLNVGYAAPWLRAPLHLYSSQLMSNLDGVQANWRDSFGGVNLSAQATYGKAEAYGVLPHLGSFHIDSKDTYAFSATAEYRDWTARVGTVRLNTPFTGIPGIEPTIHDKYVSAGLQYDNGSALVLAEWARRTQNAMPFVGKVIEGKYAYVAAGWRFGNVLPMVIWSKADNEMMGGTDKTHPSSVGVSLRYDVAPNIALKAQVDQYKANDPEAFVTPDATSQHKVSVFSLGADFVF</sequence>
<dbReference type="OrthoDB" id="197869at2"/>
<dbReference type="PROSITE" id="PS51257">
    <property type="entry name" value="PROKAR_LIPOPROTEIN"/>
    <property type="match status" value="1"/>
</dbReference>